<evidence type="ECO:0000313" key="3">
    <source>
        <dbReference type="Proteomes" id="UP000471435"/>
    </source>
</evidence>
<accession>A0A6I4V681</accession>
<name>A0A6I4V681_9SPHN</name>
<dbReference type="OrthoDB" id="7186961at2"/>
<evidence type="ECO:0000313" key="2">
    <source>
        <dbReference type="EMBL" id="MXP48310.1"/>
    </source>
</evidence>
<dbReference type="Proteomes" id="UP000471435">
    <property type="component" value="Unassembled WGS sequence"/>
</dbReference>
<organism evidence="2 3">
    <name type="scientific">Pontixanthobacter luteolus</name>
    <dbReference type="NCBI Taxonomy" id="295089"/>
    <lineage>
        <taxon>Bacteria</taxon>
        <taxon>Pseudomonadati</taxon>
        <taxon>Pseudomonadota</taxon>
        <taxon>Alphaproteobacteria</taxon>
        <taxon>Sphingomonadales</taxon>
        <taxon>Erythrobacteraceae</taxon>
        <taxon>Pontixanthobacter</taxon>
    </lineage>
</organism>
<protein>
    <recommendedName>
        <fullName evidence="4">Fimbrial protein</fullName>
    </recommendedName>
</protein>
<reference evidence="2 3" key="1">
    <citation type="submission" date="2019-12" db="EMBL/GenBank/DDBJ databases">
        <title>Genomic-based taxomic classification of the family Erythrobacteraceae.</title>
        <authorList>
            <person name="Xu L."/>
        </authorList>
    </citation>
    <scope>NUCLEOTIDE SEQUENCE [LARGE SCALE GENOMIC DNA]</scope>
    <source>
        <strain evidence="2 3">SW-109</strain>
    </source>
</reference>
<keyword evidence="3" id="KW-1185">Reference proteome</keyword>
<feature type="chain" id="PRO_5026043997" description="Fimbrial protein" evidence="1">
    <location>
        <begin position="32"/>
        <end position="201"/>
    </location>
</feature>
<feature type="signal peptide" evidence="1">
    <location>
        <begin position="1"/>
        <end position="31"/>
    </location>
</feature>
<dbReference type="RefSeq" id="WP_160731504.1">
    <property type="nucleotide sequence ID" value="NZ_WTYP01000002.1"/>
</dbReference>
<evidence type="ECO:0008006" key="4">
    <source>
        <dbReference type="Google" id="ProtNLM"/>
    </source>
</evidence>
<dbReference type="PROSITE" id="PS51257">
    <property type="entry name" value="PROKAR_LIPOPROTEIN"/>
    <property type="match status" value="1"/>
</dbReference>
<sequence>MTIRTPHRSTSRTAFLLAALSACVLPHSAFAQTAGDSDEGEVQIIGSVAPICSLGEPSDAVVDLGVLIDLSGPRVGRTASITPRQVTMPGSFCNYANTMISITASAMTEQTGAPLNTGFSRAVNYRVSVSPWSATEADLLTSAASDGSGLPGNANSSSQPLPKISDLTMELADFAAPSDALLVAGEYSGLITVTLGPANDF</sequence>
<dbReference type="AlphaFoldDB" id="A0A6I4V681"/>
<keyword evidence="1" id="KW-0732">Signal</keyword>
<comment type="caution">
    <text evidence="2">The sequence shown here is derived from an EMBL/GenBank/DDBJ whole genome shotgun (WGS) entry which is preliminary data.</text>
</comment>
<proteinExistence type="predicted"/>
<dbReference type="EMBL" id="WTYP01000002">
    <property type="protein sequence ID" value="MXP48310.1"/>
    <property type="molecule type" value="Genomic_DNA"/>
</dbReference>
<gene>
    <name evidence="2" type="ORF">GRI43_13015</name>
</gene>
<evidence type="ECO:0000256" key="1">
    <source>
        <dbReference type="SAM" id="SignalP"/>
    </source>
</evidence>